<dbReference type="Proteomes" id="UP000316887">
    <property type="component" value="Unassembled WGS sequence"/>
</dbReference>
<organism evidence="1 2">
    <name type="scientific">Zymomonas mobilis</name>
    <dbReference type="NCBI Taxonomy" id="542"/>
    <lineage>
        <taxon>Bacteria</taxon>
        <taxon>Pseudomonadati</taxon>
        <taxon>Pseudomonadota</taxon>
        <taxon>Alphaproteobacteria</taxon>
        <taxon>Sphingomonadales</taxon>
        <taxon>Zymomonadaceae</taxon>
        <taxon>Zymomonas</taxon>
    </lineage>
</organism>
<evidence type="ECO:0000313" key="2">
    <source>
        <dbReference type="Proteomes" id="UP000316887"/>
    </source>
</evidence>
<dbReference type="EMBL" id="VFOF01000001">
    <property type="protein sequence ID" value="TQL17838.1"/>
    <property type="molecule type" value="Genomic_DNA"/>
</dbReference>
<dbReference type="AlphaFoldDB" id="A0A542W2N0"/>
<comment type="caution">
    <text evidence="1">The sequence shown here is derived from an EMBL/GenBank/DDBJ whole genome shotgun (WGS) entry which is preliminary data.</text>
</comment>
<proteinExistence type="predicted"/>
<protein>
    <submittedName>
        <fullName evidence="1">Uncharacterized protein</fullName>
    </submittedName>
</protein>
<evidence type="ECO:0000313" key="1">
    <source>
        <dbReference type="EMBL" id="TQL17838.1"/>
    </source>
</evidence>
<accession>A0A542W2N0</accession>
<gene>
    <name evidence="1" type="ORF">FBY58_1444</name>
</gene>
<name>A0A542W2N0_ZYMMB</name>
<sequence>MKLPLGIGSKSRALMPAYFCLPTSFLSSLADKSKHYIEISTDFSKKTEKLLPIEQNTAWSLFNITKNLTL</sequence>
<reference evidence="1 2" key="1">
    <citation type="submission" date="2019-06" db="EMBL/GenBank/DDBJ databases">
        <title>Genome sequencing of Zymomonas mobilis strains for genetic engineering and biofuel applications.</title>
        <authorList>
            <person name="Teravest M."/>
        </authorList>
    </citation>
    <scope>NUCLEOTIDE SEQUENCE [LARGE SCALE GENOMIC DNA]</scope>
    <source>
        <strain evidence="1 2">AN0101</strain>
    </source>
</reference>